<dbReference type="Pfam" id="PF01966">
    <property type="entry name" value="HD"/>
    <property type="match status" value="1"/>
</dbReference>
<dbReference type="RefSeq" id="WP_075859305.1">
    <property type="nucleotide sequence ID" value="NZ_BDJK01000020.1"/>
</dbReference>
<reference evidence="3" key="1">
    <citation type="submission" date="2016-12" db="EMBL/GenBank/DDBJ databases">
        <title>Draft Genome Sequences od Carboxydothermus pertinax and islandicus, Hydrogenogenic Carboxydotrophic Bacteria.</title>
        <authorList>
            <person name="Fukuyama Y."/>
            <person name="Ohmae K."/>
            <person name="Yoneda Y."/>
            <person name="Yoshida T."/>
            <person name="Sako Y."/>
        </authorList>
    </citation>
    <scope>NUCLEOTIDE SEQUENCE [LARGE SCALE GENOMIC DNA]</scope>
    <source>
        <strain evidence="3">Ug1</strain>
    </source>
</reference>
<dbReference type="EMBL" id="BDJK01000020">
    <property type="protein sequence ID" value="GAV22848.1"/>
    <property type="molecule type" value="Genomic_DNA"/>
</dbReference>
<evidence type="ECO:0000259" key="1">
    <source>
        <dbReference type="PROSITE" id="PS51832"/>
    </source>
</evidence>
<dbReference type="SUPFAM" id="SSF109604">
    <property type="entry name" value="HD-domain/PDEase-like"/>
    <property type="match status" value="2"/>
</dbReference>
<proteinExistence type="predicted"/>
<evidence type="ECO:0000313" key="2">
    <source>
        <dbReference type="EMBL" id="GAV22848.1"/>
    </source>
</evidence>
<dbReference type="InterPro" id="IPR037522">
    <property type="entry name" value="HD_GYP_dom"/>
</dbReference>
<dbReference type="AlphaFoldDB" id="A0A1L8CV92"/>
<sequence>MITFNRFDFMKNMSKALDLSMEGLQDHHRKVAYIAYRLGEKLKLTKSQKRDLIYLGLIHDVGILKWDAHDEKIRQIAENEFEHCRRGELFLKNTYFDHYAKYIFSHHDHYIGQNPSGLSGEEIPILCRILFLADRIAINFNPEGCILKQAKNWKNMVRNEKIFDPHVLGAFNELAEAEEFWLTLGDSDILNQRLEEIGDEEAIIEPQEMIALAELFAKLVDHKSRFTFHHSQMVGRIASYIGKVLNLPKMEIIFLEIAGLLHDIGKMAVPENILEKHSALTEEEFLFIKRHTFYTYYLLNKVFPTQIVRAAAFHHEKLDGSGYPFKKKAEELGFEERLMAVIDIFVALSEERPYRKGLSYQEIKNVMENLVEKNKIDKDMVKIVLDNYTELQDIRRKLEGAQFF</sequence>
<dbReference type="CDD" id="cd00077">
    <property type="entry name" value="HDc"/>
    <property type="match status" value="2"/>
</dbReference>
<dbReference type="InterPro" id="IPR006675">
    <property type="entry name" value="HDIG_dom"/>
</dbReference>
<dbReference type="GO" id="GO:0016787">
    <property type="term" value="F:hydrolase activity"/>
    <property type="evidence" value="ECO:0007669"/>
    <property type="project" value="UniProtKB-KW"/>
</dbReference>
<dbReference type="SMART" id="SM00471">
    <property type="entry name" value="HDc"/>
    <property type="match status" value="2"/>
</dbReference>
<dbReference type="STRING" id="870242.cpu_13580"/>
<dbReference type="Gene3D" id="1.10.3210.10">
    <property type="entry name" value="Hypothetical protein af1432"/>
    <property type="match status" value="2"/>
</dbReference>
<dbReference type="InterPro" id="IPR006674">
    <property type="entry name" value="HD_domain"/>
</dbReference>
<feature type="domain" description="HD-GYP" evidence="1">
    <location>
        <begin position="205"/>
        <end position="400"/>
    </location>
</feature>
<dbReference type="PROSITE" id="PS51832">
    <property type="entry name" value="HD_GYP"/>
    <property type="match status" value="1"/>
</dbReference>
<protein>
    <submittedName>
        <fullName evidence="2">Metal-dependent phosphohydrolase</fullName>
    </submittedName>
</protein>
<name>A0A1L8CV92_9THEO</name>
<comment type="caution">
    <text evidence="2">The sequence shown here is derived from an EMBL/GenBank/DDBJ whole genome shotgun (WGS) entry which is preliminary data.</text>
</comment>
<dbReference type="OrthoDB" id="10822at2"/>
<keyword evidence="2" id="KW-0378">Hydrolase</keyword>
<organism evidence="2 3">
    <name type="scientific">Carboxydothermus pertinax</name>
    <dbReference type="NCBI Taxonomy" id="870242"/>
    <lineage>
        <taxon>Bacteria</taxon>
        <taxon>Bacillati</taxon>
        <taxon>Bacillota</taxon>
        <taxon>Clostridia</taxon>
        <taxon>Thermoanaerobacterales</taxon>
        <taxon>Thermoanaerobacteraceae</taxon>
        <taxon>Carboxydothermus</taxon>
    </lineage>
</organism>
<dbReference type="Pfam" id="PF13487">
    <property type="entry name" value="HD_5"/>
    <property type="match status" value="1"/>
</dbReference>
<dbReference type="NCBIfam" id="TIGR00277">
    <property type="entry name" value="HDIG"/>
    <property type="match status" value="1"/>
</dbReference>
<evidence type="ECO:0000313" key="3">
    <source>
        <dbReference type="Proteomes" id="UP000187485"/>
    </source>
</evidence>
<gene>
    <name evidence="2" type="ORF">cpu_13580</name>
</gene>
<keyword evidence="3" id="KW-1185">Reference proteome</keyword>
<dbReference type="InterPro" id="IPR003607">
    <property type="entry name" value="HD/PDEase_dom"/>
</dbReference>
<dbReference type="PANTHER" id="PTHR43155:SF1">
    <property type="entry name" value="3'3'-CGAMP-SPECIFIC PHOSPHODIESTERASE 1"/>
    <property type="match status" value="1"/>
</dbReference>
<accession>A0A1L8CV92</accession>
<dbReference type="PANTHER" id="PTHR43155">
    <property type="entry name" value="CYCLIC DI-GMP PHOSPHODIESTERASE PA4108-RELATED"/>
    <property type="match status" value="1"/>
</dbReference>
<dbReference type="Proteomes" id="UP000187485">
    <property type="component" value="Unassembled WGS sequence"/>
</dbReference>